<dbReference type="InterPro" id="IPR036397">
    <property type="entry name" value="RNaseH_sf"/>
</dbReference>
<dbReference type="AlphaFoldDB" id="A0A3B0WW22"/>
<evidence type="ECO:0000256" key="9">
    <source>
        <dbReference type="ARBA" id="ARBA00023125"/>
    </source>
</evidence>
<dbReference type="CDD" id="cd16962">
    <property type="entry name" value="RuvC"/>
    <property type="match status" value="1"/>
</dbReference>
<dbReference type="GO" id="GO:0006310">
    <property type="term" value="P:DNA recombination"/>
    <property type="evidence" value="ECO:0007669"/>
    <property type="project" value="UniProtKB-KW"/>
</dbReference>
<evidence type="ECO:0000256" key="4">
    <source>
        <dbReference type="ARBA" id="ARBA00022723"/>
    </source>
</evidence>
<sequence length="174" mass="19084">MIEKIRIIGIDPGSRCTGYGVIDSDGFRHEYITSGYLKIKGDELPERLGSIFNQLCDVIKEWQPRTMGIEQVFVNKNVDSALKLGQARGAAICAGVNAQLDVGEYTPRAVKKAVVGNGSADKQQIQQMMKILLKLDFVPQSDEADGLAIAVCHANHMQIKTLGIATKVRGGRWR</sequence>
<keyword evidence="10" id="KW-0233">DNA recombination</keyword>
<keyword evidence="2" id="KW-0963">Cytoplasm</keyword>
<accession>A0A3B0WW22</accession>
<keyword evidence="9" id="KW-0238">DNA-binding</keyword>
<dbReference type="NCBIfam" id="TIGR00228">
    <property type="entry name" value="ruvC"/>
    <property type="match status" value="1"/>
</dbReference>
<proteinExistence type="inferred from homology"/>
<evidence type="ECO:0000256" key="8">
    <source>
        <dbReference type="ARBA" id="ARBA00022842"/>
    </source>
</evidence>
<keyword evidence="7 12" id="KW-0378">Hydrolase</keyword>
<keyword evidence="3" id="KW-0540">Nuclease</keyword>
<evidence type="ECO:0000256" key="10">
    <source>
        <dbReference type="ARBA" id="ARBA00023172"/>
    </source>
</evidence>
<evidence type="ECO:0000256" key="11">
    <source>
        <dbReference type="ARBA" id="ARBA00023204"/>
    </source>
</evidence>
<name>A0A3B0WW22_9ZZZZ</name>
<dbReference type="GO" id="GO:0006281">
    <property type="term" value="P:DNA repair"/>
    <property type="evidence" value="ECO:0007669"/>
    <property type="project" value="UniProtKB-KW"/>
</dbReference>
<evidence type="ECO:0000256" key="5">
    <source>
        <dbReference type="ARBA" id="ARBA00022759"/>
    </source>
</evidence>
<dbReference type="InterPro" id="IPR002176">
    <property type="entry name" value="X-over_junc_endoDNase_RuvC"/>
</dbReference>
<evidence type="ECO:0000256" key="6">
    <source>
        <dbReference type="ARBA" id="ARBA00022763"/>
    </source>
</evidence>
<dbReference type="PANTHER" id="PTHR30194">
    <property type="entry name" value="CROSSOVER JUNCTION ENDODEOXYRIBONUCLEASE RUVC"/>
    <property type="match status" value="1"/>
</dbReference>
<keyword evidence="6" id="KW-0227">DNA damage</keyword>
<evidence type="ECO:0000313" key="12">
    <source>
        <dbReference type="EMBL" id="VAW55402.1"/>
    </source>
</evidence>
<evidence type="ECO:0000256" key="2">
    <source>
        <dbReference type="ARBA" id="ARBA00022490"/>
    </source>
</evidence>
<protein>
    <submittedName>
        <fullName evidence="12">Crossover junction endodeoxyribonuclease RuvC</fullName>
        <ecNumber evidence="12">3.1.22.4</ecNumber>
    </submittedName>
</protein>
<gene>
    <name evidence="12" type="ORF">MNBD_GAMMA05-2449</name>
</gene>
<dbReference type="EMBL" id="UOFE01000048">
    <property type="protein sequence ID" value="VAW55402.1"/>
    <property type="molecule type" value="Genomic_DNA"/>
</dbReference>
<reference evidence="12" key="1">
    <citation type="submission" date="2018-06" db="EMBL/GenBank/DDBJ databases">
        <authorList>
            <person name="Zhirakovskaya E."/>
        </authorList>
    </citation>
    <scope>NUCLEOTIDE SEQUENCE</scope>
</reference>
<keyword evidence="4" id="KW-0479">Metal-binding</keyword>
<dbReference type="FunFam" id="3.30.420.10:FF:000002">
    <property type="entry name" value="Crossover junction endodeoxyribonuclease RuvC"/>
    <property type="match status" value="1"/>
</dbReference>
<evidence type="ECO:0000256" key="1">
    <source>
        <dbReference type="ARBA" id="ARBA00009518"/>
    </source>
</evidence>
<dbReference type="PRINTS" id="PR00696">
    <property type="entry name" value="RSOLVASERUVC"/>
</dbReference>
<evidence type="ECO:0000256" key="3">
    <source>
        <dbReference type="ARBA" id="ARBA00022722"/>
    </source>
</evidence>
<dbReference type="Gene3D" id="3.30.420.10">
    <property type="entry name" value="Ribonuclease H-like superfamily/Ribonuclease H"/>
    <property type="match status" value="1"/>
</dbReference>
<dbReference type="PROSITE" id="PS01321">
    <property type="entry name" value="RUVC"/>
    <property type="match status" value="1"/>
</dbReference>
<dbReference type="InterPro" id="IPR012337">
    <property type="entry name" value="RNaseH-like_sf"/>
</dbReference>
<dbReference type="GO" id="GO:0008821">
    <property type="term" value="F:crossover junction DNA endonuclease activity"/>
    <property type="evidence" value="ECO:0007669"/>
    <property type="project" value="InterPro"/>
</dbReference>
<dbReference type="PANTHER" id="PTHR30194:SF3">
    <property type="entry name" value="CROSSOVER JUNCTION ENDODEOXYRIBONUCLEASE RUVC"/>
    <property type="match status" value="1"/>
</dbReference>
<dbReference type="InterPro" id="IPR020563">
    <property type="entry name" value="X-over_junc_endoDNase_Mg_BS"/>
</dbReference>
<dbReference type="GO" id="GO:0003677">
    <property type="term" value="F:DNA binding"/>
    <property type="evidence" value="ECO:0007669"/>
    <property type="project" value="UniProtKB-KW"/>
</dbReference>
<dbReference type="GO" id="GO:0046872">
    <property type="term" value="F:metal ion binding"/>
    <property type="evidence" value="ECO:0007669"/>
    <property type="project" value="UniProtKB-KW"/>
</dbReference>
<comment type="similarity">
    <text evidence="1">Belongs to the RuvC family.</text>
</comment>
<keyword evidence="5" id="KW-0255">Endonuclease</keyword>
<keyword evidence="8" id="KW-0460">Magnesium</keyword>
<dbReference type="EC" id="3.1.22.4" evidence="12"/>
<evidence type="ECO:0000256" key="7">
    <source>
        <dbReference type="ARBA" id="ARBA00022801"/>
    </source>
</evidence>
<dbReference type="HAMAP" id="MF_00034">
    <property type="entry name" value="RuvC"/>
    <property type="match status" value="1"/>
</dbReference>
<dbReference type="SUPFAM" id="SSF53098">
    <property type="entry name" value="Ribonuclease H-like"/>
    <property type="match status" value="1"/>
</dbReference>
<keyword evidence="11" id="KW-0234">DNA repair</keyword>
<organism evidence="12">
    <name type="scientific">hydrothermal vent metagenome</name>
    <dbReference type="NCBI Taxonomy" id="652676"/>
    <lineage>
        <taxon>unclassified sequences</taxon>
        <taxon>metagenomes</taxon>
        <taxon>ecological metagenomes</taxon>
    </lineage>
</organism>
<dbReference type="Pfam" id="PF02075">
    <property type="entry name" value="RuvC"/>
    <property type="match status" value="1"/>
</dbReference>